<sequence>MKVNEIVAEGKLRKGAQRATPDMQTWPALNNNNSPYAAYRFGIALAGSPDFGMDRDGPIGGDFTTIGYSSADKEILDAAAKIMGVKSTQQTTDDSKEVDSVNKSSPTRQVGAITKPKSKK</sequence>
<gene>
    <name evidence="2" type="ORF">UFOVP190_114</name>
</gene>
<reference evidence="2" key="1">
    <citation type="submission" date="2020-05" db="EMBL/GenBank/DDBJ databases">
        <authorList>
            <person name="Chiriac C."/>
            <person name="Salcher M."/>
            <person name="Ghai R."/>
            <person name="Kavagutti S V."/>
        </authorList>
    </citation>
    <scope>NUCLEOTIDE SEQUENCE</scope>
</reference>
<proteinExistence type="predicted"/>
<protein>
    <submittedName>
        <fullName evidence="2">Uncharacterized protein</fullName>
    </submittedName>
</protein>
<organism evidence="2">
    <name type="scientific">uncultured Caudovirales phage</name>
    <dbReference type="NCBI Taxonomy" id="2100421"/>
    <lineage>
        <taxon>Viruses</taxon>
        <taxon>Duplodnaviria</taxon>
        <taxon>Heunggongvirae</taxon>
        <taxon>Uroviricota</taxon>
        <taxon>Caudoviricetes</taxon>
        <taxon>Peduoviridae</taxon>
        <taxon>Maltschvirus</taxon>
        <taxon>Maltschvirus maltsch</taxon>
    </lineage>
</organism>
<feature type="region of interest" description="Disordered" evidence="1">
    <location>
        <begin position="86"/>
        <end position="120"/>
    </location>
</feature>
<dbReference type="EMBL" id="LR798243">
    <property type="protein sequence ID" value="CAB5214435.1"/>
    <property type="molecule type" value="Genomic_DNA"/>
</dbReference>
<accession>A0A6J7WLU5</accession>
<evidence type="ECO:0000313" key="2">
    <source>
        <dbReference type="EMBL" id="CAB5214435.1"/>
    </source>
</evidence>
<evidence type="ECO:0000256" key="1">
    <source>
        <dbReference type="SAM" id="MobiDB-lite"/>
    </source>
</evidence>
<name>A0A6J7WLU5_9CAUD</name>